<protein>
    <submittedName>
        <fullName evidence="1">Uncharacterized protein</fullName>
    </submittedName>
</protein>
<gene>
    <name evidence="1" type="ORF">PFLG_02669</name>
</gene>
<organism evidence="1 2">
    <name type="scientific">Plasmodium falciparum RAJ116</name>
    <dbReference type="NCBI Taxonomy" id="580058"/>
    <lineage>
        <taxon>Eukaryota</taxon>
        <taxon>Sar</taxon>
        <taxon>Alveolata</taxon>
        <taxon>Apicomplexa</taxon>
        <taxon>Aconoidasida</taxon>
        <taxon>Haemosporida</taxon>
        <taxon>Plasmodiidae</taxon>
        <taxon>Plasmodium</taxon>
        <taxon>Plasmodium (Laverania)</taxon>
    </lineage>
</organism>
<dbReference type="AlphaFoldDB" id="A0A0L0D1L4"/>
<evidence type="ECO:0000313" key="1">
    <source>
        <dbReference type="EMBL" id="KNC37569.1"/>
    </source>
</evidence>
<dbReference type="Proteomes" id="UP000054566">
    <property type="component" value="Unassembled WGS sequence"/>
</dbReference>
<evidence type="ECO:0000313" key="2">
    <source>
        <dbReference type="Proteomes" id="UP000054566"/>
    </source>
</evidence>
<proteinExistence type="predicted"/>
<reference evidence="2" key="2">
    <citation type="submission" date="2015-07" db="EMBL/GenBank/DDBJ databases">
        <title>The genome sequence of Plasmodium falciparum RAJ116.</title>
        <authorList>
            <consortium name="The Broad Institute Genome Sequencing Platform"/>
            <person name="Volkman S.K."/>
            <person name="Neafsey D.E."/>
            <person name="Dash A.P."/>
            <person name="Chitnis C.E."/>
            <person name="Hartl D.L."/>
            <person name="Young S.K."/>
            <person name="Kodira C.D."/>
            <person name="Zeng Q."/>
            <person name="Koehrsen M."/>
            <person name="Godfrey P."/>
            <person name="Alvarado L."/>
            <person name="Berlin A."/>
            <person name="Borenstein D."/>
            <person name="Chen Z."/>
            <person name="Engels R."/>
            <person name="Freedman E."/>
            <person name="Gellesch M."/>
            <person name="Goldberg J."/>
            <person name="Griggs A."/>
            <person name="Gujja S."/>
            <person name="Heiman D."/>
            <person name="Hepburn T."/>
            <person name="Howarth C."/>
            <person name="Jen D."/>
            <person name="Larson L."/>
            <person name="Lewis B."/>
            <person name="Mehta T."/>
            <person name="Park D."/>
            <person name="Pearson M."/>
            <person name="Roberts A."/>
            <person name="Saif S."/>
            <person name="Shea T."/>
            <person name="Shenoy N."/>
            <person name="Sisk P."/>
            <person name="Stolte C."/>
            <person name="Sykes S."/>
            <person name="Walk T."/>
            <person name="White J."/>
            <person name="Yandava C."/>
            <person name="Wirth D.F."/>
            <person name="Nusbaum C."/>
            <person name="Birren B."/>
        </authorList>
    </citation>
    <scope>NUCLEOTIDE SEQUENCE [LARGE SCALE GENOMIC DNA]</scope>
    <source>
        <strain evidence="2">RAJ116</strain>
    </source>
</reference>
<dbReference type="EMBL" id="GG664581">
    <property type="protein sequence ID" value="KNC37569.1"/>
    <property type="molecule type" value="Genomic_DNA"/>
</dbReference>
<reference evidence="2" key="1">
    <citation type="submission" date="2015-07" db="EMBL/GenBank/DDBJ databases">
        <title>Annotation of Plasmodium falciparum RAJ116.</title>
        <authorList>
            <consortium name="The Broad Institute Genome Sequencing Platform"/>
            <person name="Volkman S.K."/>
            <person name="Neafsey D.E."/>
            <person name="Dash A.P."/>
            <person name="Chitnis C.E."/>
            <person name="Hartl D.L."/>
            <person name="Young S.K."/>
            <person name="Zeng Q."/>
            <person name="Koehrsen M."/>
            <person name="Alvarado L."/>
            <person name="Berlin A."/>
            <person name="Borenstein D."/>
            <person name="Chapman S.B."/>
            <person name="Chen Z."/>
            <person name="Engels R."/>
            <person name="Freedman E."/>
            <person name="Gellesch M."/>
            <person name="Goldberg J."/>
            <person name="Griggs A."/>
            <person name="Gujja S."/>
            <person name="Heilman E.R."/>
            <person name="Heiman D.I."/>
            <person name="Howarth C."/>
            <person name="Jen D."/>
            <person name="Larson L."/>
            <person name="Mehta T."/>
            <person name="Neiman D."/>
            <person name="Park D."/>
            <person name="Pearson M."/>
            <person name="Roberts A."/>
            <person name="Saif S."/>
            <person name="Shea T."/>
            <person name="Shenoy N."/>
            <person name="Sisk P."/>
            <person name="Stolte C."/>
            <person name="Sykes S."/>
            <person name="Walk T."/>
            <person name="White J."/>
            <person name="Yandava C."/>
            <person name="Haas B."/>
            <person name="Henn M.R."/>
            <person name="Nusbaum C."/>
            <person name="Birren B."/>
        </authorList>
    </citation>
    <scope>NUCLEOTIDE SEQUENCE [LARGE SCALE GENOMIC DNA]</scope>
    <source>
        <strain evidence="2">RAJ116</strain>
    </source>
</reference>
<sequence length="116" mass="14262">MDHKINIFLYICKKERDVKAKKGIQKKLIPTINKFNKKIIIKYVLYDCKNKTYMIKKKWKVHYILNKTKKKIKKKKKEKKIKNLIYDEMIYNKNNFKNVHKVDNDNVHLSNKQFIF</sequence>
<name>A0A0L0D1L4_PLAFA</name>
<accession>A0A0L0D1L4</accession>